<protein>
    <submittedName>
        <fullName evidence="2">Uncharacterized protein</fullName>
    </submittedName>
</protein>
<name>A0A426YHL2_ENSVE</name>
<evidence type="ECO:0000313" key="2">
    <source>
        <dbReference type="EMBL" id="RRT51166.1"/>
    </source>
</evidence>
<reference evidence="2 3" key="1">
    <citation type="journal article" date="2014" name="Agronomy (Basel)">
        <title>A Draft Genome Sequence for Ensete ventricosum, the Drought-Tolerant Tree Against Hunger.</title>
        <authorList>
            <person name="Harrison J."/>
            <person name="Moore K.A."/>
            <person name="Paszkiewicz K."/>
            <person name="Jones T."/>
            <person name="Grant M."/>
            <person name="Ambacheew D."/>
            <person name="Muzemil S."/>
            <person name="Studholme D.J."/>
        </authorList>
    </citation>
    <scope>NUCLEOTIDE SEQUENCE [LARGE SCALE GENOMIC DNA]</scope>
</reference>
<sequence>MGAMDFGTWSQGMQYRSVPPVSGGMVSVRQLTGMRIARYRVVSSIGARLGGRKKKREQINLESDVALRPRAISSPLAGRRNVSPCGEKKRLPVWGEGTMR</sequence>
<proteinExistence type="predicted"/>
<dbReference type="EMBL" id="AMZH03012366">
    <property type="protein sequence ID" value="RRT51166.1"/>
    <property type="molecule type" value="Genomic_DNA"/>
</dbReference>
<organism evidence="2 3">
    <name type="scientific">Ensete ventricosum</name>
    <name type="common">Abyssinian banana</name>
    <name type="synonym">Musa ensete</name>
    <dbReference type="NCBI Taxonomy" id="4639"/>
    <lineage>
        <taxon>Eukaryota</taxon>
        <taxon>Viridiplantae</taxon>
        <taxon>Streptophyta</taxon>
        <taxon>Embryophyta</taxon>
        <taxon>Tracheophyta</taxon>
        <taxon>Spermatophyta</taxon>
        <taxon>Magnoliopsida</taxon>
        <taxon>Liliopsida</taxon>
        <taxon>Zingiberales</taxon>
        <taxon>Musaceae</taxon>
        <taxon>Ensete</taxon>
    </lineage>
</organism>
<comment type="caution">
    <text evidence="2">The sequence shown here is derived from an EMBL/GenBank/DDBJ whole genome shotgun (WGS) entry which is preliminary data.</text>
</comment>
<dbReference type="AlphaFoldDB" id="A0A426YHL2"/>
<feature type="region of interest" description="Disordered" evidence="1">
    <location>
        <begin position="76"/>
        <end position="100"/>
    </location>
</feature>
<accession>A0A426YHL2</accession>
<dbReference type="Proteomes" id="UP000287651">
    <property type="component" value="Unassembled WGS sequence"/>
</dbReference>
<evidence type="ECO:0000313" key="3">
    <source>
        <dbReference type="Proteomes" id="UP000287651"/>
    </source>
</evidence>
<evidence type="ECO:0000256" key="1">
    <source>
        <dbReference type="SAM" id="MobiDB-lite"/>
    </source>
</evidence>
<gene>
    <name evidence="2" type="ORF">B296_00042999</name>
</gene>